<reference evidence="1 2" key="1">
    <citation type="journal article" date="2006" name="Science">
        <title>The genome of black cottonwood, Populus trichocarpa (Torr. &amp; Gray).</title>
        <authorList>
            <person name="Tuskan G.A."/>
            <person name="Difazio S."/>
            <person name="Jansson S."/>
            <person name="Bohlmann J."/>
            <person name="Grigoriev I."/>
            <person name="Hellsten U."/>
            <person name="Putnam N."/>
            <person name="Ralph S."/>
            <person name="Rombauts S."/>
            <person name="Salamov A."/>
            <person name="Schein J."/>
            <person name="Sterck L."/>
            <person name="Aerts A."/>
            <person name="Bhalerao R.R."/>
            <person name="Bhalerao R.P."/>
            <person name="Blaudez D."/>
            <person name="Boerjan W."/>
            <person name="Brun A."/>
            <person name="Brunner A."/>
            <person name="Busov V."/>
            <person name="Campbell M."/>
            <person name="Carlson J."/>
            <person name="Chalot M."/>
            <person name="Chapman J."/>
            <person name="Chen G.L."/>
            <person name="Cooper D."/>
            <person name="Coutinho P.M."/>
            <person name="Couturier J."/>
            <person name="Covert S."/>
            <person name="Cronk Q."/>
            <person name="Cunningham R."/>
            <person name="Davis J."/>
            <person name="Degroeve S."/>
            <person name="Dejardin A."/>
            <person name="Depamphilis C."/>
            <person name="Detter J."/>
            <person name="Dirks B."/>
            <person name="Dubchak I."/>
            <person name="Duplessis S."/>
            <person name="Ehlting J."/>
            <person name="Ellis B."/>
            <person name="Gendler K."/>
            <person name="Goodstein D."/>
            <person name="Gribskov M."/>
            <person name="Grimwood J."/>
            <person name="Groover A."/>
            <person name="Gunter L."/>
            <person name="Hamberger B."/>
            <person name="Heinze B."/>
            <person name="Helariutta Y."/>
            <person name="Henrissat B."/>
            <person name="Holligan D."/>
            <person name="Holt R."/>
            <person name="Huang W."/>
            <person name="Islam-Faridi N."/>
            <person name="Jones S."/>
            <person name="Jones-Rhoades M."/>
            <person name="Jorgensen R."/>
            <person name="Joshi C."/>
            <person name="Kangasjarvi J."/>
            <person name="Karlsson J."/>
            <person name="Kelleher C."/>
            <person name="Kirkpatrick R."/>
            <person name="Kirst M."/>
            <person name="Kohler A."/>
            <person name="Kalluri U."/>
            <person name="Larimer F."/>
            <person name="Leebens-Mack J."/>
            <person name="Leple J.C."/>
            <person name="Locascio P."/>
            <person name="Lou Y."/>
            <person name="Lucas S."/>
            <person name="Martin F."/>
            <person name="Montanini B."/>
            <person name="Napoli C."/>
            <person name="Nelson D.R."/>
            <person name="Nelson C."/>
            <person name="Nieminen K."/>
            <person name="Nilsson O."/>
            <person name="Pereda V."/>
            <person name="Peter G."/>
            <person name="Philippe R."/>
            <person name="Pilate G."/>
            <person name="Poliakov A."/>
            <person name="Razumovskaya J."/>
            <person name="Richardson P."/>
            <person name="Rinaldi C."/>
            <person name="Ritland K."/>
            <person name="Rouze P."/>
            <person name="Ryaboy D."/>
            <person name="Schmutz J."/>
            <person name="Schrader J."/>
            <person name="Segerman B."/>
            <person name="Shin H."/>
            <person name="Siddiqui A."/>
            <person name="Sterky F."/>
            <person name="Terry A."/>
            <person name="Tsai C.J."/>
            <person name="Uberbacher E."/>
            <person name="Unneberg P."/>
            <person name="Vahala J."/>
            <person name="Wall K."/>
            <person name="Wessler S."/>
            <person name="Yang G."/>
            <person name="Yin T."/>
            <person name="Douglas C."/>
            <person name="Marra M."/>
            <person name="Sandberg G."/>
            <person name="Van de Peer Y."/>
            <person name="Rokhsar D."/>
        </authorList>
    </citation>
    <scope>NUCLEOTIDE SEQUENCE [LARGE SCALE GENOMIC DNA]</scope>
    <source>
        <strain evidence="2">cv. Nisqually</strain>
    </source>
</reference>
<name>A0A3N7EUQ1_POPTR</name>
<dbReference type="InParanoid" id="A0A3N7EUQ1"/>
<protein>
    <submittedName>
        <fullName evidence="1">Uncharacterized protein</fullName>
    </submittedName>
</protein>
<keyword evidence="2" id="KW-1185">Reference proteome</keyword>
<dbReference type="Proteomes" id="UP000006729">
    <property type="component" value="Chromosome 4"/>
</dbReference>
<gene>
    <name evidence="1" type="ORF">POPTR_004G103350</name>
</gene>
<dbReference type="EMBL" id="CM009293">
    <property type="protein sequence ID" value="RQO89189.1"/>
    <property type="molecule type" value="Genomic_DNA"/>
</dbReference>
<dbReference type="AlphaFoldDB" id="A0A3N7EUQ1"/>
<evidence type="ECO:0000313" key="1">
    <source>
        <dbReference type="EMBL" id="RQO89189.1"/>
    </source>
</evidence>
<evidence type="ECO:0000313" key="2">
    <source>
        <dbReference type="Proteomes" id="UP000006729"/>
    </source>
</evidence>
<accession>A0A3N7EUQ1</accession>
<organism evidence="1 2">
    <name type="scientific">Populus trichocarpa</name>
    <name type="common">Western balsam poplar</name>
    <name type="synonym">Populus balsamifera subsp. trichocarpa</name>
    <dbReference type="NCBI Taxonomy" id="3694"/>
    <lineage>
        <taxon>Eukaryota</taxon>
        <taxon>Viridiplantae</taxon>
        <taxon>Streptophyta</taxon>
        <taxon>Embryophyta</taxon>
        <taxon>Tracheophyta</taxon>
        <taxon>Spermatophyta</taxon>
        <taxon>Magnoliopsida</taxon>
        <taxon>eudicotyledons</taxon>
        <taxon>Gunneridae</taxon>
        <taxon>Pentapetalae</taxon>
        <taxon>rosids</taxon>
        <taxon>fabids</taxon>
        <taxon>Malpighiales</taxon>
        <taxon>Salicaceae</taxon>
        <taxon>Saliceae</taxon>
        <taxon>Populus</taxon>
    </lineage>
</organism>
<sequence>MESYVPAIVVWLCCWFSLPVFFPGSFALRALSASLCCCFFFGFKTMLPFIGCKLDCCLKLGIKEHGFQSLLGSTSLDFDEETTSSQKQPVDSHETALHKQGGVCYSTMKFHCTAAQHSRTTSQFSSKKQMRRFASSFHESEQLTKKQQTSLSTPAELNFLIGR</sequence>
<proteinExistence type="predicted"/>